<dbReference type="Pfam" id="PF00847">
    <property type="entry name" value="AP2"/>
    <property type="match status" value="1"/>
</dbReference>
<evidence type="ECO:0000256" key="5">
    <source>
        <dbReference type="ARBA" id="ARBA00023163"/>
    </source>
</evidence>
<dbReference type="SUPFAM" id="SSF54171">
    <property type="entry name" value="DNA-binding domain"/>
    <property type="match status" value="1"/>
</dbReference>
<dbReference type="InterPro" id="IPR001471">
    <property type="entry name" value="AP2/ERF_dom"/>
</dbReference>
<evidence type="ECO:0000256" key="4">
    <source>
        <dbReference type="ARBA" id="ARBA00023125"/>
    </source>
</evidence>
<dbReference type="EMBL" id="MLFT02000004">
    <property type="protein sequence ID" value="PHT49373.1"/>
    <property type="molecule type" value="Genomic_DNA"/>
</dbReference>
<dbReference type="CDD" id="cd00018">
    <property type="entry name" value="AP2"/>
    <property type="match status" value="1"/>
</dbReference>
<keyword evidence="4" id="KW-0238">DNA-binding</keyword>
<gene>
    <name evidence="8" type="ORF">CQW23_09120</name>
</gene>
<proteinExistence type="predicted"/>
<protein>
    <recommendedName>
        <fullName evidence="7">AP2/ERF domain-containing protein</fullName>
    </recommendedName>
</protein>
<reference evidence="9" key="2">
    <citation type="journal article" date="2017" name="J. Anim. Genet.">
        <title>Multiple reference genome sequences of hot pepper reveal the massive evolution of plant disease resistance genes by retroduplication.</title>
        <authorList>
            <person name="Kim S."/>
            <person name="Park J."/>
            <person name="Yeom S.-I."/>
            <person name="Kim Y.-M."/>
            <person name="Seo E."/>
            <person name="Kim K.-T."/>
            <person name="Kim M.-S."/>
            <person name="Lee J.M."/>
            <person name="Cheong K."/>
            <person name="Shin H.-S."/>
            <person name="Kim S.-B."/>
            <person name="Han K."/>
            <person name="Lee J."/>
            <person name="Park M."/>
            <person name="Lee H.-A."/>
            <person name="Lee H.-Y."/>
            <person name="Lee Y."/>
            <person name="Oh S."/>
            <person name="Lee J.H."/>
            <person name="Choi E."/>
            <person name="Choi E."/>
            <person name="Lee S.E."/>
            <person name="Jeon J."/>
            <person name="Kim H."/>
            <person name="Choi G."/>
            <person name="Song H."/>
            <person name="Lee J."/>
            <person name="Lee S.-C."/>
            <person name="Kwon J.-K."/>
            <person name="Lee H.-Y."/>
            <person name="Koo N."/>
            <person name="Hong Y."/>
            <person name="Kim R.W."/>
            <person name="Kang W.-H."/>
            <person name="Huh J.H."/>
            <person name="Kang B.-C."/>
            <person name="Yang T.-J."/>
            <person name="Lee Y.-H."/>
            <person name="Bennetzen J.L."/>
            <person name="Choi D."/>
        </authorList>
    </citation>
    <scope>NUCLEOTIDE SEQUENCE [LARGE SCALE GENOMIC DNA]</scope>
    <source>
        <strain evidence="9">cv. PBC81</strain>
    </source>
</reference>
<keyword evidence="2" id="KW-0936">Ethylene signaling pathway</keyword>
<comment type="caution">
    <text evidence="8">The sequence shown here is derived from an EMBL/GenBank/DDBJ whole genome shotgun (WGS) entry which is preliminary data.</text>
</comment>
<dbReference type="AlphaFoldDB" id="A0A2G2WVV5"/>
<keyword evidence="6" id="KW-0539">Nucleus</keyword>
<dbReference type="GO" id="GO:0005634">
    <property type="term" value="C:nucleus"/>
    <property type="evidence" value="ECO:0007669"/>
    <property type="project" value="UniProtKB-SubCell"/>
</dbReference>
<dbReference type="OrthoDB" id="49610at2759"/>
<dbReference type="PANTHER" id="PTHR31677:SF212">
    <property type="entry name" value="ETHYLENE-RESPONSIVE TRANSCRIPTION FACTOR 8"/>
    <property type="match status" value="1"/>
</dbReference>
<evidence type="ECO:0000256" key="2">
    <source>
        <dbReference type="ARBA" id="ARBA00022745"/>
    </source>
</evidence>
<dbReference type="GO" id="GO:0003677">
    <property type="term" value="F:DNA binding"/>
    <property type="evidence" value="ECO:0007669"/>
    <property type="project" value="UniProtKB-KW"/>
</dbReference>
<evidence type="ECO:0000313" key="8">
    <source>
        <dbReference type="EMBL" id="PHT49373.1"/>
    </source>
</evidence>
<dbReference type="PROSITE" id="PS51032">
    <property type="entry name" value="AP2_ERF"/>
    <property type="match status" value="1"/>
</dbReference>
<sequence>MNGVVVEAAAAGREENVDGEVAEEVHYRGVRRRGNGKYTAQTRDPKRGSNAWLGTFKTRKEAALAYDRASIKFRGFKAKTNFLIPKEEMNRTRSQTNISGDGSVVSESSWIINVEEKPKRIEIDLNLPLPPEAEDM</sequence>
<dbReference type="Proteomes" id="UP000224567">
    <property type="component" value="Unassembled WGS sequence"/>
</dbReference>
<dbReference type="PANTHER" id="PTHR31677">
    <property type="entry name" value="AP2 DOMAIN CLASS TRANSCRIPTION FACTOR"/>
    <property type="match status" value="1"/>
</dbReference>
<comment type="subcellular location">
    <subcellularLocation>
        <location evidence="1">Nucleus</location>
    </subcellularLocation>
</comment>
<evidence type="ECO:0000313" key="9">
    <source>
        <dbReference type="Proteomes" id="UP000224567"/>
    </source>
</evidence>
<keyword evidence="9" id="KW-1185">Reference proteome</keyword>
<name>A0A2G2WVV5_CAPBA</name>
<dbReference type="InterPro" id="IPR016177">
    <property type="entry name" value="DNA-bd_dom_sf"/>
</dbReference>
<dbReference type="Gene3D" id="3.30.730.10">
    <property type="entry name" value="AP2/ERF domain"/>
    <property type="match status" value="1"/>
</dbReference>
<evidence type="ECO:0000256" key="3">
    <source>
        <dbReference type="ARBA" id="ARBA00023015"/>
    </source>
</evidence>
<evidence type="ECO:0000256" key="1">
    <source>
        <dbReference type="ARBA" id="ARBA00004123"/>
    </source>
</evidence>
<dbReference type="SMART" id="SM00380">
    <property type="entry name" value="AP2"/>
    <property type="match status" value="1"/>
</dbReference>
<organism evidence="8 9">
    <name type="scientific">Capsicum baccatum</name>
    <name type="common">Peruvian pepper</name>
    <dbReference type="NCBI Taxonomy" id="33114"/>
    <lineage>
        <taxon>Eukaryota</taxon>
        <taxon>Viridiplantae</taxon>
        <taxon>Streptophyta</taxon>
        <taxon>Embryophyta</taxon>
        <taxon>Tracheophyta</taxon>
        <taxon>Spermatophyta</taxon>
        <taxon>Magnoliopsida</taxon>
        <taxon>eudicotyledons</taxon>
        <taxon>Gunneridae</taxon>
        <taxon>Pentapetalae</taxon>
        <taxon>asterids</taxon>
        <taxon>lamiids</taxon>
        <taxon>Solanales</taxon>
        <taxon>Solanaceae</taxon>
        <taxon>Solanoideae</taxon>
        <taxon>Capsiceae</taxon>
        <taxon>Capsicum</taxon>
    </lineage>
</organism>
<dbReference type="PRINTS" id="PR00367">
    <property type="entry name" value="ETHRSPELEMNT"/>
</dbReference>
<dbReference type="STRING" id="33114.A0A2G2WVV5"/>
<dbReference type="GO" id="GO:0009873">
    <property type="term" value="P:ethylene-activated signaling pathway"/>
    <property type="evidence" value="ECO:0007669"/>
    <property type="project" value="UniProtKB-KW"/>
</dbReference>
<reference evidence="8 9" key="1">
    <citation type="journal article" date="2017" name="Genome Biol.">
        <title>New reference genome sequences of hot pepper reveal the massive evolution of plant disease-resistance genes by retroduplication.</title>
        <authorList>
            <person name="Kim S."/>
            <person name="Park J."/>
            <person name="Yeom S.I."/>
            <person name="Kim Y.M."/>
            <person name="Seo E."/>
            <person name="Kim K.T."/>
            <person name="Kim M.S."/>
            <person name="Lee J.M."/>
            <person name="Cheong K."/>
            <person name="Shin H.S."/>
            <person name="Kim S.B."/>
            <person name="Han K."/>
            <person name="Lee J."/>
            <person name="Park M."/>
            <person name="Lee H.A."/>
            <person name="Lee H.Y."/>
            <person name="Lee Y."/>
            <person name="Oh S."/>
            <person name="Lee J.H."/>
            <person name="Choi E."/>
            <person name="Choi E."/>
            <person name="Lee S.E."/>
            <person name="Jeon J."/>
            <person name="Kim H."/>
            <person name="Choi G."/>
            <person name="Song H."/>
            <person name="Lee J."/>
            <person name="Lee S.C."/>
            <person name="Kwon J.K."/>
            <person name="Lee H.Y."/>
            <person name="Koo N."/>
            <person name="Hong Y."/>
            <person name="Kim R.W."/>
            <person name="Kang W.H."/>
            <person name="Huh J.H."/>
            <person name="Kang B.C."/>
            <person name="Yang T.J."/>
            <person name="Lee Y.H."/>
            <person name="Bennetzen J.L."/>
            <person name="Choi D."/>
        </authorList>
    </citation>
    <scope>NUCLEOTIDE SEQUENCE [LARGE SCALE GENOMIC DNA]</scope>
    <source>
        <strain evidence="9">cv. PBC81</strain>
    </source>
</reference>
<dbReference type="GO" id="GO:0003700">
    <property type="term" value="F:DNA-binding transcription factor activity"/>
    <property type="evidence" value="ECO:0007669"/>
    <property type="project" value="InterPro"/>
</dbReference>
<feature type="domain" description="AP2/ERF" evidence="7">
    <location>
        <begin position="26"/>
        <end position="83"/>
    </location>
</feature>
<evidence type="ECO:0000256" key="6">
    <source>
        <dbReference type="ARBA" id="ARBA00023242"/>
    </source>
</evidence>
<evidence type="ECO:0000259" key="7">
    <source>
        <dbReference type="PROSITE" id="PS51032"/>
    </source>
</evidence>
<keyword evidence="5" id="KW-0804">Transcription</keyword>
<keyword evidence="3" id="KW-0805">Transcription regulation</keyword>
<dbReference type="InterPro" id="IPR036955">
    <property type="entry name" value="AP2/ERF_dom_sf"/>
</dbReference>
<accession>A0A2G2WVV5</accession>